<evidence type="ECO:0000256" key="1">
    <source>
        <dbReference type="SAM" id="SignalP"/>
    </source>
</evidence>
<keyword evidence="3" id="KW-1185">Reference proteome</keyword>
<evidence type="ECO:0000313" key="2">
    <source>
        <dbReference type="EMBL" id="PWQ93748.1"/>
    </source>
</evidence>
<sequence>MKNRLFISVLAVALTCSFASVASAVDTEGYEAPVNYEMSQDELNLITEDCNDIGIESEMTGEELAAYVDECVSVNTMVMEEDNAEPAFDEAPMDLDMPSEMDSDDVMMDETEITIENSEG</sequence>
<reference evidence="2 3" key="1">
    <citation type="submission" date="2018-05" db="EMBL/GenBank/DDBJ databases">
        <title>Leucothrix arctica sp. nov., isolated from Arctic seawater.</title>
        <authorList>
            <person name="Choi A."/>
            <person name="Baek K."/>
        </authorList>
    </citation>
    <scope>NUCLEOTIDE SEQUENCE [LARGE SCALE GENOMIC DNA]</scope>
    <source>
        <strain evidence="2 3">IMCC9719</strain>
    </source>
</reference>
<feature type="chain" id="PRO_5016318196" evidence="1">
    <location>
        <begin position="25"/>
        <end position="120"/>
    </location>
</feature>
<feature type="signal peptide" evidence="1">
    <location>
        <begin position="1"/>
        <end position="24"/>
    </location>
</feature>
<proteinExistence type="predicted"/>
<dbReference type="AlphaFoldDB" id="A0A317C580"/>
<dbReference type="RefSeq" id="WP_109825869.1">
    <property type="nucleotide sequence ID" value="NZ_QGKL01000042.1"/>
</dbReference>
<accession>A0A317C580</accession>
<dbReference type="EMBL" id="QGKL01000042">
    <property type="protein sequence ID" value="PWQ93748.1"/>
    <property type="molecule type" value="Genomic_DNA"/>
</dbReference>
<keyword evidence="1" id="KW-0732">Signal</keyword>
<name>A0A317C580_9GAMM</name>
<comment type="caution">
    <text evidence="2">The sequence shown here is derived from an EMBL/GenBank/DDBJ whole genome shotgun (WGS) entry which is preliminary data.</text>
</comment>
<protein>
    <submittedName>
        <fullName evidence="2">Uncharacterized protein</fullName>
    </submittedName>
</protein>
<evidence type="ECO:0000313" key="3">
    <source>
        <dbReference type="Proteomes" id="UP000245506"/>
    </source>
</evidence>
<dbReference type="Proteomes" id="UP000245506">
    <property type="component" value="Unassembled WGS sequence"/>
</dbReference>
<organism evidence="2 3">
    <name type="scientific">Leucothrix arctica</name>
    <dbReference type="NCBI Taxonomy" id="1481894"/>
    <lineage>
        <taxon>Bacteria</taxon>
        <taxon>Pseudomonadati</taxon>
        <taxon>Pseudomonadota</taxon>
        <taxon>Gammaproteobacteria</taxon>
        <taxon>Thiotrichales</taxon>
        <taxon>Thiotrichaceae</taxon>
        <taxon>Leucothrix</taxon>
    </lineage>
</organism>
<gene>
    <name evidence="2" type="ORF">DKT75_19250</name>
</gene>
<dbReference type="OrthoDB" id="5629164at2"/>